<dbReference type="Pfam" id="PF01265">
    <property type="entry name" value="Cyto_heme_lyase"/>
    <property type="match status" value="1"/>
</dbReference>
<protein>
    <recommendedName>
        <fullName evidence="10">Holocytochrome c-type synthase</fullName>
        <ecNumber evidence="10">4.4.1.17</ecNumber>
    </recommendedName>
</protein>
<feature type="region of interest" description="Disordered" evidence="11">
    <location>
        <begin position="1"/>
        <end position="48"/>
    </location>
</feature>
<keyword evidence="6 10" id="KW-0408">Iron</keyword>
<comment type="catalytic activity">
    <reaction evidence="10">
        <text>holo-[cytochrome c] = apo-[cytochrome c] + heme b</text>
        <dbReference type="Rhea" id="RHEA:22648"/>
        <dbReference type="Rhea" id="RHEA-COMP:10725"/>
        <dbReference type="Rhea" id="RHEA-COMP:10726"/>
        <dbReference type="ChEBI" id="CHEBI:29950"/>
        <dbReference type="ChEBI" id="CHEBI:60344"/>
        <dbReference type="ChEBI" id="CHEBI:83739"/>
        <dbReference type="EC" id="4.4.1.17"/>
    </reaction>
</comment>
<accession>A0A0C9XN89</accession>
<organism evidence="12 13">
    <name type="scientific">Laccaria amethystina LaAM-08-1</name>
    <dbReference type="NCBI Taxonomy" id="1095629"/>
    <lineage>
        <taxon>Eukaryota</taxon>
        <taxon>Fungi</taxon>
        <taxon>Dikarya</taxon>
        <taxon>Basidiomycota</taxon>
        <taxon>Agaricomycotina</taxon>
        <taxon>Agaricomycetes</taxon>
        <taxon>Agaricomycetidae</taxon>
        <taxon>Agaricales</taxon>
        <taxon>Agaricineae</taxon>
        <taxon>Hydnangiaceae</taxon>
        <taxon>Laccaria</taxon>
    </lineage>
</organism>
<dbReference type="PROSITE" id="PS00822">
    <property type="entry name" value="CYTO_HEME_LYASE_2"/>
    <property type="match status" value="1"/>
</dbReference>
<feature type="non-terminal residue" evidence="12">
    <location>
        <position position="215"/>
    </location>
</feature>
<evidence type="ECO:0000256" key="7">
    <source>
        <dbReference type="ARBA" id="ARBA00023128"/>
    </source>
</evidence>
<evidence type="ECO:0000256" key="9">
    <source>
        <dbReference type="ARBA" id="ARBA00023239"/>
    </source>
</evidence>
<evidence type="ECO:0000256" key="3">
    <source>
        <dbReference type="ARBA" id="ARBA00022617"/>
    </source>
</evidence>
<reference evidence="12 13" key="1">
    <citation type="submission" date="2014-04" db="EMBL/GenBank/DDBJ databases">
        <authorList>
            <consortium name="DOE Joint Genome Institute"/>
            <person name="Kuo A."/>
            <person name="Kohler A."/>
            <person name="Nagy L.G."/>
            <person name="Floudas D."/>
            <person name="Copeland A."/>
            <person name="Barry K.W."/>
            <person name="Cichocki N."/>
            <person name="Veneault-Fourrey C."/>
            <person name="LaButti K."/>
            <person name="Lindquist E.A."/>
            <person name="Lipzen A."/>
            <person name="Lundell T."/>
            <person name="Morin E."/>
            <person name="Murat C."/>
            <person name="Sun H."/>
            <person name="Tunlid A."/>
            <person name="Henrissat B."/>
            <person name="Grigoriev I.V."/>
            <person name="Hibbett D.S."/>
            <person name="Martin F."/>
            <person name="Nordberg H.P."/>
            <person name="Cantor M.N."/>
            <person name="Hua S.X."/>
        </authorList>
    </citation>
    <scope>NUCLEOTIDE SEQUENCE [LARGE SCALE GENOMIC DNA]</scope>
    <source>
        <strain evidence="12 13">LaAM-08-1</strain>
    </source>
</reference>
<evidence type="ECO:0000256" key="10">
    <source>
        <dbReference type="RuleBase" id="RU363130"/>
    </source>
</evidence>
<dbReference type="Proteomes" id="UP000054477">
    <property type="component" value="Unassembled WGS sequence"/>
</dbReference>
<keyword evidence="7 10" id="KW-0496">Mitochondrion</keyword>
<dbReference type="EMBL" id="KN838552">
    <property type="protein sequence ID" value="KIK06626.1"/>
    <property type="molecule type" value="Genomic_DNA"/>
</dbReference>
<proteinExistence type="inferred from homology"/>
<name>A0A0C9XN89_9AGAR</name>
<evidence type="ECO:0000313" key="12">
    <source>
        <dbReference type="EMBL" id="KIK06626.1"/>
    </source>
</evidence>
<dbReference type="EC" id="4.4.1.17" evidence="10"/>
<evidence type="ECO:0000256" key="8">
    <source>
        <dbReference type="ARBA" id="ARBA00023136"/>
    </source>
</evidence>
<feature type="non-terminal residue" evidence="12">
    <location>
        <position position="1"/>
    </location>
</feature>
<evidence type="ECO:0000256" key="2">
    <source>
        <dbReference type="ARBA" id="ARBA00007255"/>
    </source>
</evidence>
<evidence type="ECO:0000256" key="4">
    <source>
        <dbReference type="ARBA" id="ARBA00022723"/>
    </source>
</evidence>
<keyword evidence="3 10" id="KW-0349">Heme</keyword>
<dbReference type="HOGENOM" id="CLU_048602_1_2_1"/>
<dbReference type="STRING" id="1095629.A0A0C9XN89"/>
<comment type="subcellular location">
    <subcellularLocation>
        <location evidence="1 10">Mitochondrion inner membrane</location>
    </subcellularLocation>
</comment>
<feature type="compositionally biased region" description="Polar residues" evidence="11">
    <location>
        <begin position="9"/>
        <end position="40"/>
    </location>
</feature>
<evidence type="ECO:0000256" key="1">
    <source>
        <dbReference type="ARBA" id="ARBA00004273"/>
    </source>
</evidence>
<comment type="function">
    <text evidence="10">Lyase that catalyzes the covalent linking of the heme group to the cytochrome C apoprotein to produce the mature functional cytochrome.</text>
</comment>
<dbReference type="GO" id="GO:0005743">
    <property type="term" value="C:mitochondrial inner membrane"/>
    <property type="evidence" value="ECO:0007669"/>
    <property type="project" value="UniProtKB-SubCell"/>
</dbReference>
<evidence type="ECO:0000256" key="11">
    <source>
        <dbReference type="SAM" id="MobiDB-lite"/>
    </source>
</evidence>
<keyword evidence="9 10" id="KW-0456">Lyase</keyword>
<dbReference type="GO" id="GO:0046872">
    <property type="term" value="F:metal ion binding"/>
    <property type="evidence" value="ECO:0007669"/>
    <property type="project" value="UniProtKB-KW"/>
</dbReference>
<gene>
    <name evidence="12" type="ORF">K443DRAFT_89174</name>
</gene>
<keyword evidence="4 10" id="KW-0479">Metal-binding</keyword>
<dbReference type="PANTHER" id="PTHR12743">
    <property type="entry name" value="CYTOCHROME C1 HEME LYASE"/>
    <property type="match status" value="1"/>
</dbReference>
<dbReference type="PANTHER" id="PTHR12743:SF0">
    <property type="entry name" value="HOLOCYTOCHROME C-TYPE SYNTHASE"/>
    <property type="match status" value="1"/>
</dbReference>
<dbReference type="InterPro" id="IPR000511">
    <property type="entry name" value="Holocyt_c/c1_synthase"/>
</dbReference>
<keyword evidence="8 10" id="KW-0472">Membrane</keyword>
<keyword evidence="13" id="KW-1185">Reference proteome</keyword>
<reference evidence="13" key="2">
    <citation type="submission" date="2015-01" db="EMBL/GenBank/DDBJ databases">
        <title>Evolutionary Origins and Diversification of the Mycorrhizal Mutualists.</title>
        <authorList>
            <consortium name="DOE Joint Genome Institute"/>
            <consortium name="Mycorrhizal Genomics Consortium"/>
            <person name="Kohler A."/>
            <person name="Kuo A."/>
            <person name="Nagy L.G."/>
            <person name="Floudas D."/>
            <person name="Copeland A."/>
            <person name="Barry K.W."/>
            <person name="Cichocki N."/>
            <person name="Veneault-Fourrey C."/>
            <person name="LaButti K."/>
            <person name="Lindquist E.A."/>
            <person name="Lipzen A."/>
            <person name="Lundell T."/>
            <person name="Morin E."/>
            <person name="Murat C."/>
            <person name="Riley R."/>
            <person name="Ohm R."/>
            <person name="Sun H."/>
            <person name="Tunlid A."/>
            <person name="Henrissat B."/>
            <person name="Grigoriev I.V."/>
            <person name="Hibbett D.S."/>
            <person name="Martin F."/>
        </authorList>
    </citation>
    <scope>NUCLEOTIDE SEQUENCE [LARGE SCALE GENOMIC DNA]</scope>
    <source>
        <strain evidence="13">LaAM-08-1</strain>
    </source>
</reference>
<comment type="similarity">
    <text evidence="2 10">Belongs to the cytochrome c-type heme lyase family.</text>
</comment>
<keyword evidence="5 10" id="KW-0999">Mitochondrion inner membrane</keyword>
<dbReference type="OrthoDB" id="4243at2759"/>
<evidence type="ECO:0000256" key="5">
    <source>
        <dbReference type="ARBA" id="ARBA00022792"/>
    </source>
</evidence>
<dbReference type="AlphaFoldDB" id="A0A0C9XN89"/>
<evidence type="ECO:0000256" key="6">
    <source>
        <dbReference type="ARBA" id="ARBA00023004"/>
    </source>
</evidence>
<dbReference type="GO" id="GO:0004408">
    <property type="term" value="F:holocytochrome-c synthase activity"/>
    <property type="evidence" value="ECO:0007669"/>
    <property type="project" value="UniProtKB-EC"/>
</dbReference>
<sequence>PGSWEHNIPSMTTPVKDQSSCPVHNASTHNDHPTTNSGQAITHVGNEDACPVDHTSLSSIPKSQDGKWVYPSEAQFFSAMQRKNHNPQAADMKTVVPIHNAVNERAWGEILKWEAGRGGDACGGVSLVNFKGKPGERSLRARWRTLLGYAPPFDRHDWVIDRCGTPMRYIIDFYTGHNPGSPNSNLSFFLDVRPALDSWEGVKMRTERFFSRWFK</sequence>
<evidence type="ECO:0000313" key="13">
    <source>
        <dbReference type="Proteomes" id="UP000054477"/>
    </source>
</evidence>